<evidence type="ECO:0000313" key="2">
    <source>
        <dbReference type="EMBL" id="PIA53314.1"/>
    </source>
</evidence>
<gene>
    <name evidence="2" type="ORF">AQUCO_00900114v1</name>
</gene>
<evidence type="ECO:0008006" key="4">
    <source>
        <dbReference type="Google" id="ProtNLM"/>
    </source>
</evidence>
<feature type="compositionally biased region" description="Gly residues" evidence="1">
    <location>
        <begin position="31"/>
        <end position="42"/>
    </location>
</feature>
<protein>
    <recommendedName>
        <fullName evidence="4">Hydroxyproline-rich glycoprotein family protein</fullName>
    </recommendedName>
</protein>
<dbReference type="InParanoid" id="A0A2G5EC23"/>
<evidence type="ECO:0000256" key="1">
    <source>
        <dbReference type="SAM" id="MobiDB-lite"/>
    </source>
</evidence>
<feature type="compositionally biased region" description="Basic and acidic residues" evidence="1">
    <location>
        <begin position="191"/>
        <end position="202"/>
    </location>
</feature>
<organism evidence="2 3">
    <name type="scientific">Aquilegia coerulea</name>
    <name type="common">Rocky mountain columbine</name>
    <dbReference type="NCBI Taxonomy" id="218851"/>
    <lineage>
        <taxon>Eukaryota</taxon>
        <taxon>Viridiplantae</taxon>
        <taxon>Streptophyta</taxon>
        <taxon>Embryophyta</taxon>
        <taxon>Tracheophyta</taxon>
        <taxon>Spermatophyta</taxon>
        <taxon>Magnoliopsida</taxon>
        <taxon>Ranunculales</taxon>
        <taxon>Ranunculaceae</taxon>
        <taxon>Thalictroideae</taxon>
        <taxon>Aquilegia</taxon>
    </lineage>
</organism>
<feature type="compositionally biased region" description="Polar residues" evidence="1">
    <location>
        <begin position="89"/>
        <end position="115"/>
    </location>
</feature>
<feature type="compositionally biased region" description="Basic and acidic residues" evidence="1">
    <location>
        <begin position="158"/>
        <end position="169"/>
    </location>
</feature>
<accession>A0A2G5EC23</accession>
<dbReference type="OrthoDB" id="1932806at2759"/>
<feature type="compositionally biased region" description="Basic and acidic residues" evidence="1">
    <location>
        <begin position="210"/>
        <end position="220"/>
    </location>
</feature>
<dbReference type="AlphaFoldDB" id="A0A2G5EC23"/>
<feature type="compositionally biased region" description="Pro residues" evidence="1">
    <location>
        <begin position="118"/>
        <end position="131"/>
    </location>
</feature>
<sequence length="481" mass="52658">MRGSIGRIASSNCTKQAFISSSSSSHFCTFSGGGGRGRGRGIGFTDLPKTEFNSQVPGKPVEENTQVQGEAKDATPPPGSGHGRGKPPITSNPILSSFSSMISGMNQSTGRGRTTQPSPSPSPPPPPPPISREPQSQSQSGQLRSKPIAFVQGDATEPLEKTRFRRLDQNTEEGSSLLLGMGRGKGVKGSSSDEKRPVEENRHTRKHRPKREEASFDKNSPRQPKMSGEAAAKKAMGILAKDGGRGRGGFREGEGTRGGRGGRGRGGTREGGGRTDGKFKDDDYDFGGLKLGSAADAADIERRLTERLGPEKMALLKEGFEEATDSLFPSRAHDAYLDAVDTNNMIEFEPEYLVEFDNPDIDEKPPIPLREALERMKPFLMVYEGIESQEEWEEIIDELMKNVPVMKELIDDYCGPDTVTAKQQQQELERVAKTLPENVPSSVKQFTDHAVLSLQSNPGWGWDKKCQFMDKLVWEVSQQYK</sequence>
<dbReference type="PANTHER" id="PTHR47911">
    <property type="entry name" value="HYDROXYPROLINE-RICH GLYCOPROTEIN-LIKE"/>
    <property type="match status" value="1"/>
</dbReference>
<feature type="compositionally biased region" description="Basic and acidic residues" evidence="1">
    <location>
        <begin position="267"/>
        <end position="281"/>
    </location>
</feature>
<dbReference type="EMBL" id="KZ305026">
    <property type="protein sequence ID" value="PIA53314.1"/>
    <property type="molecule type" value="Genomic_DNA"/>
</dbReference>
<reference evidence="2 3" key="1">
    <citation type="submission" date="2017-09" db="EMBL/GenBank/DDBJ databases">
        <title>WGS assembly of Aquilegia coerulea Goldsmith.</title>
        <authorList>
            <person name="Hodges S."/>
            <person name="Kramer E."/>
            <person name="Nordborg M."/>
            <person name="Tomkins J."/>
            <person name="Borevitz J."/>
            <person name="Derieg N."/>
            <person name="Yan J."/>
            <person name="Mihaltcheva S."/>
            <person name="Hayes R.D."/>
            <person name="Rokhsar D."/>
        </authorList>
    </citation>
    <scope>NUCLEOTIDE SEQUENCE [LARGE SCALE GENOMIC DNA]</scope>
    <source>
        <strain evidence="3">cv. Goldsmith</strain>
    </source>
</reference>
<keyword evidence="3" id="KW-1185">Reference proteome</keyword>
<feature type="region of interest" description="Disordered" evidence="1">
    <location>
        <begin position="24"/>
        <end position="282"/>
    </location>
</feature>
<dbReference type="Proteomes" id="UP000230069">
    <property type="component" value="Unassembled WGS sequence"/>
</dbReference>
<feature type="compositionally biased region" description="Basic and acidic residues" evidence="1">
    <location>
        <begin position="242"/>
        <end position="257"/>
    </location>
</feature>
<proteinExistence type="predicted"/>
<dbReference type="STRING" id="218851.A0A2G5EC23"/>
<dbReference type="PANTHER" id="PTHR47911:SF1">
    <property type="entry name" value="OS06G0664400 PROTEIN"/>
    <property type="match status" value="1"/>
</dbReference>
<name>A0A2G5EC23_AQUCA</name>
<dbReference type="FunCoup" id="A0A2G5EC23">
    <property type="interactions" value="1324"/>
</dbReference>
<evidence type="ECO:0000313" key="3">
    <source>
        <dbReference type="Proteomes" id="UP000230069"/>
    </source>
</evidence>